<dbReference type="PANTHER" id="PTHR48013:SF9">
    <property type="entry name" value="DUAL SPECIFICITY MITOGEN-ACTIVATED PROTEIN KINASE KINASE 5"/>
    <property type="match status" value="1"/>
</dbReference>
<keyword evidence="4 10" id="KW-0067">ATP-binding</keyword>
<dbReference type="PANTHER" id="PTHR48013">
    <property type="entry name" value="DUAL SPECIFICITY MITOGEN-ACTIVATED PROTEIN KINASE KINASE 5-RELATED"/>
    <property type="match status" value="1"/>
</dbReference>
<dbReference type="InterPro" id="IPR000719">
    <property type="entry name" value="Prot_kinase_dom"/>
</dbReference>
<feature type="region of interest" description="Disordered" evidence="11">
    <location>
        <begin position="622"/>
        <end position="645"/>
    </location>
</feature>
<dbReference type="AlphaFoldDB" id="A0AAQ3SSR1"/>
<evidence type="ECO:0000256" key="5">
    <source>
        <dbReference type="ARBA" id="ARBA00038035"/>
    </source>
</evidence>
<dbReference type="PROSITE" id="PS50011">
    <property type="entry name" value="PROTEIN_KINASE_DOM"/>
    <property type="match status" value="1"/>
</dbReference>
<evidence type="ECO:0000256" key="10">
    <source>
        <dbReference type="PROSITE-ProRule" id="PRU10141"/>
    </source>
</evidence>
<accession>A0AAQ3SSR1</accession>
<keyword evidence="2 10" id="KW-0547">Nucleotide-binding</keyword>
<dbReference type="GO" id="GO:0005524">
    <property type="term" value="F:ATP binding"/>
    <property type="evidence" value="ECO:0007669"/>
    <property type="project" value="UniProtKB-UniRule"/>
</dbReference>
<comment type="catalytic activity">
    <reaction evidence="9">
        <text>L-tyrosyl-[protein] + ATP = O-phospho-L-tyrosyl-[protein] + ADP + H(+)</text>
        <dbReference type="Rhea" id="RHEA:10596"/>
        <dbReference type="Rhea" id="RHEA-COMP:10136"/>
        <dbReference type="Rhea" id="RHEA-COMP:20101"/>
        <dbReference type="ChEBI" id="CHEBI:15378"/>
        <dbReference type="ChEBI" id="CHEBI:30616"/>
        <dbReference type="ChEBI" id="CHEBI:46858"/>
        <dbReference type="ChEBI" id="CHEBI:61978"/>
        <dbReference type="ChEBI" id="CHEBI:456216"/>
        <dbReference type="EC" id="2.7.12.2"/>
    </reaction>
</comment>
<dbReference type="Pfam" id="PF00069">
    <property type="entry name" value="Pkinase"/>
    <property type="match status" value="2"/>
</dbReference>
<comment type="catalytic activity">
    <reaction evidence="8">
        <text>L-threonyl-[protein] + ATP = O-phospho-L-threonyl-[protein] + ADP + H(+)</text>
        <dbReference type="Rhea" id="RHEA:46608"/>
        <dbReference type="Rhea" id="RHEA-COMP:11060"/>
        <dbReference type="Rhea" id="RHEA-COMP:11605"/>
        <dbReference type="ChEBI" id="CHEBI:15378"/>
        <dbReference type="ChEBI" id="CHEBI:30013"/>
        <dbReference type="ChEBI" id="CHEBI:30616"/>
        <dbReference type="ChEBI" id="CHEBI:61977"/>
        <dbReference type="ChEBI" id="CHEBI:456216"/>
        <dbReference type="EC" id="2.7.12.2"/>
    </reaction>
</comment>
<evidence type="ECO:0000259" key="12">
    <source>
        <dbReference type="PROSITE" id="PS50011"/>
    </source>
</evidence>
<dbReference type="SMART" id="SM00220">
    <property type="entry name" value="S_TKc"/>
    <property type="match status" value="2"/>
</dbReference>
<dbReference type="InterPro" id="IPR011009">
    <property type="entry name" value="Kinase-like_dom_sf"/>
</dbReference>
<dbReference type="Gene3D" id="1.10.510.10">
    <property type="entry name" value="Transferase(Phosphotransferase) domain 1"/>
    <property type="match status" value="2"/>
</dbReference>
<evidence type="ECO:0000256" key="11">
    <source>
        <dbReference type="SAM" id="MobiDB-lite"/>
    </source>
</evidence>
<dbReference type="InterPro" id="IPR008271">
    <property type="entry name" value="Ser/Thr_kinase_AS"/>
</dbReference>
<evidence type="ECO:0000256" key="6">
    <source>
        <dbReference type="ARBA" id="ARBA00038999"/>
    </source>
</evidence>
<organism evidence="13 14">
    <name type="scientific">Paspalum notatum var. saurae</name>
    <dbReference type="NCBI Taxonomy" id="547442"/>
    <lineage>
        <taxon>Eukaryota</taxon>
        <taxon>Viridiplantae</taxon>
        <taxon>Streptophyta</taxon>
        <taxon>Embryophyta</taxon>
        <taxon>Tracheophyta</taxon>
        <taxon>Spermatophyta</taxon>
        <taxon>Magnoliopsida</taxon>
        <taxon>Liliopsida</taxon>
        <taxon>Poales</taxon>
        <taxon>Poaceae</taxon>
        <taxon>PACMAD clade</taxon>
        <taxon>Panicoideae</taxon>
        <taxon>Andropogonodae</taxon>
        <taxon>Paspaleae</taxon>
        <taxon>Paspalinae</taxon>
        <taxon>Paspalum</taxon>
    </lineage>
</organism>
<feature type="binding site" evidence="10">
    <location>
        <position position="69"/>
    </location>
    <ligand>
        <name>ATP</name>
        <dbReference type="ChEBI" id="CHEBI:30616"/>
    </ligand>
</feature>
<protein>
    <recommendedName>
        <fullName evidence="6">mitogen-activated protein kinase kinase</fullName>
        <ecNumber evidence="6">2.7.12.2</ecNumber>
    </recommendedName>
</protein>
<dbReference type="PROSITE" id="PS00108">
    <property type="entry name" value="PROTEIN_KINASE_ST"/>
    <property type="match status" value="1"/>
</dbReference>
<comment type="catalytic activity">
    <reaction evidence="7">
        <text>L-seryl-[protein] + ATP = O-phospho-L-seryl-[protein] + ADP + H(+)</text>
        <dbReference type="Rhea" id="RHEA:17989"/>
        <dbReference type="Rhea" id="RHEA-COMP:9863"/>
        <dbReference type="Rhea" id="RHEA-COMP:11604"/>
        <dbReference type="ChEBI" id="CHEBI:15378"/>
        <dbReference type="ChEBI" id="CHEBI:29999"/>
        <dbReference type="ChEBI" id="CHEBI:30616"/>
        <dbReference type="ChEBI" id="CHEBI:83421"/>
        <dbReference type="ChEBI" id="CHEBI:456216"/>
        <dbReference type="EC" id="2.7.12.2"/>
    </reaction>
</comment>
<evidence type="ECO:0000256" key="3">
    <source>
        <dbReference type="ARBA" id="ARBA00022777"/>
    </source>
</evidence>
<evidence type="ECO:0000313" key="14">
    <source>
        <dbReference type="Proteomes" id="UP001341281"/>
    </source>
</evidence>
<comment type="similarity">
    <text evidence="5">Belongs to the protein kinase superfamily. STE Ser/Thr protein kinase family. MAP kinase kinase subfamily.</text>
</comment>
<dbReference type="EC" id="2.7.12.2" evidence="6"/>
<name>A0AAQ3SSR1_PASNO</name>
<feature type="compositionally biased region" description="Basic and acidic residues" evidence="11">
    <location>
        <begin position="633"/>
        <end position="645"/>
    </location>
</feature>
<dbReference type="InterPro" id="IPR017441">
    <property type="entry name" value="Protein_kinase_ATP_BS"/>
</dbReference>
<dbReference type="GO" id="GO:0004708">
    <property type="term" value="F:MAP kinase kinase activity"/>
    <property type="evidence" value="ECO:0007669"/>
    <property type="project" value="UniProtKB-EC"/>
</dbReference>
<reference evidence="13 14" key="1">
    <citation type="submission" date="2024-02" db="EMBL/GenBank/DDBJ databases">
        <title>High-quality chromosome-scale genome assembly of Pensacola bahiagrass (Paspalum notatum Flugge var. saurae).</title>
        <authorList>
            <person name="Vega J.M."/>
            <person name="Podio M."/>
            <person name="Orjuela J."/>
            <person name="Siena L.A."/>
            <person name="Pessino S.C."/>
            <person name="Combes M.C."/>
            <person name="Mariac C."/>
            <person name="Albertini E."/>
            <person name="Pupilli F."/>
            <person name="Ortiz J.P.A."/>
            <person name="Leblanc O."/>
        </authorList>
    </citation>
    <scope>NUCLEOTIDE SEQUENCE [LARGE SCALE GENOMIC DNA]</scope>
    <source>
        <strain evidence="13">R1</strain>
        <tissue evidence="13">Leaf</tissue>
    </source>
</reference>
<feature type="binding site" evidence="10">
    <location>
        <position position="362"/>
    </location>
    <ligand>
        <name>ATP</name>
        <dbReference type="ChEBI" id="CHEBI:30616"/>
    </ligand>
</feature>
<evidence type="ECO:0000256" key="7">
    <source>
        <dbReference type="ARBA" id="ARBA00049014"/>
    </source>
</evidence>
<evidence type="ECO:0000256" key="1">
    <source>
        <dbReference type="ARBA" id="ARBA00022679"/>
    </source>
</evidence>
<dbReference type="EMBL" id="CP144746">
    <property type="protein sequence ID" value="WVZ60060.1"/>
    <property type="molecule type" value="Genomic_DNA"/>
</dbReference>
<evidence type="ECO:0000256" key="4">
    <source>
        <dbReference type="ARBA" id="ARBA00022840"/>
    </source>
</evidence>
<keyword evidence="3" id="KW-0418">Kinase</keyword>
<dbReference type="Proteomes" id="UP001341281">
    <property type="component" value="Chromosome 02"/>
</dbReference>
<evidence type="ECO:0000256" key="8">
    <source>
        <dbReference type="ARBA" id="ARBA00049299"/>
    </source>
</evidence>
<evidence type="ECO:0000313" key="13">
    <source>
        <dbReference type="EMBL" id="WVZ60060.1"/>
    </source>
</evidence>
<keyword evidence="14" id="KW-1185">Reference proteome</keyword>
<proteinExistence type="inferred from homology"/>
<evidence type="ECO:0000256" key="9">
    <source>
        <dbReference type="ARBA" id="ARBA00051693"/>
    </source>
</evidence>
<keyword evidence="1" id="KW-0808">Transferase</keyword>
<sequence length="645" mass="70360">MEPCVVAAAPEGDHAGAAPPPPPTGGLKRKRYAFGSMDEFEEISRLGEGAFGAVFKARHRKTGRAVAIKRLGPALGGRAGVLREAFFLAASGRDNPFVVCLLGVASRPGTGELCLVMECGGQSIRDLLRRRRPESPPLPEKTVRAVMWQLLTAAKKMHDRRIVHRDIKPANILLSDERRVVKICDFGVAMHMASRPPYASAGTRCYMAPEMLLKKRDYNALVDTWSLGCVMAELVTGRRLFQGVADDDDTHQLCAIFDLLGVPDETTWPWFSSTRFATDVMPELDLQQRENLLCDRFPESKLSKDGFEVLSGLLTTSTPVPAPALEELQLSDFEWIGDLGRGGFARVSKARHCRTGAVFALKMSFDADDPSTEEEATVLRRAAGSPHVVDCYAMVRGPDGEPGYVLEYMDAGSVARIMCRRGGLGIPEPALAEVAAHCVMGLAQLHSRGVAHLDVKPENLLANSRGEIKIGDFNTSKILYGGAGERLQVSVASGTSAYFSPERFAPKARAGPQGAMAADVWGLGVTILELFLGRFAVLPDVGKASLEQLKRAICHGEPPSVPEDAEASAELRAFVSACLHKDPGRRATVAKLLTHPFLTRRDIEVSRRALRELIVETLHGDGRRRGHSWRPRQRQEEADRQHGAV</sequence>
<gene>
    <name evidence="13" type="ORF">U9M48_010127</name>
</gene>
<feature type="domain" description="Protein kinase" evidence="12">
    <location>
        <begin position="40"/>
        <end position="598"/>
    </location>
</feature>
<dbReference type="PROSITE" id="PS00107">
    <property type="entry name" value="PROTEIN_KINASE_ATP"/>
    <property type="match status" value="2"/>
</dbReference>
<dbReference type="SUPFAM" id="SSF56112">
    <property type="entry name" value="Protein kinase-like (PK-like)"/>
    <property type="match status" value="2"/>
</dbReference>
<evidence type="ECO:0000256" key="2">
    <source>
        <dbReference type="ARBA" id="ARBA00022741"/>
    </source>
</evidence>
<dbReference type="GO" id="GO:0051707">
    <property type="term" value="P:response to other organism"/>
    <property type="evidence" value="ECO:0007669"/>
    <property type="project" value="UniProtKB-ARBA"/>
</dbReference>